<dbReference type="GO" id="GO:0016752">
    <property type="term" value="F:sinapoyltransferase activity"/>
    <property type="evidence" value="ECO:0007669"/>
    <property type="project" value="UniProtKB-ARBA"/>
</dbReference>
<dbReference type="Pfam" id="PF00450">
    <property type="entry name" value="Peptidase_S10"/>
    <property type="match status" value="1"/>
</dbReference>
<dbReference type="Pfam" id="PF07727">
    <property type="entry name" value="RVT_2"/>
    <property type="match status" value="1"/>
</dbReference>
<reference evidence="9" key="1">
    <citation type="journal article" date="2017" name="Front. Plant Sci.">
        <title>Climate Clever Clovers: New Paradigm to Reduce the Environmental Footprint of Ruminants by Breeding Low Methanogenic Forages Utilizing Haplotype Variation.</title>
        <authorList>
            <person name="Kaur P."/>
            <person name="Appels R."/>
            <person name="Bayer P.E."/>
            <person name="Keeble-Gagnere G."/>
            <person name="Wang J."/>
            <person name="Hirakawa H."/>
            <person name="Shirasawa K."/>
            <person name="Vercoe P."/>
            <person name="Stefanova K."/>
            <person name="Durmic Z."/>
            <person name="Nichols P."/>
            <person name="Revell C."/>
            <person name="Isobe S.N."/>
            <person name="Edwards D."/>
            <person name="Erskine W."/>
        </authorList>
    </citation>
    <scope>NUCLEOTIDE SEQUENCE [LARGE SCALE GENOMIC DNA]</scope>
    <source>
        <strain evidence="9">cv. Daliak</strain>
    </source>
</reference>
<dbReference type="Proteomes" id="UP000242715">
    <property type="component" value="Unassembled WGS sequence"/>
</dbReference>
<evidence type="ECO:0000256" key="3">
    <source>
        <dbReference type="ARBA" id="ARBA00023180"/>
    </source>
</evidence>
<dbReference type="InterPro" id="IPR029058">
    <property type="entry name" value="AB_hydrolase_fold"/>
</dbReference>
<feature type="region of interest" description="Disordered" evidence="4">
    <location>
        <begin position="1"/>
        <end position="20"/>
    </location>
</feature>
<evidence type="ECO:0000259" key="5">
    <source>
        <dbReference type="Pfam" id="PF03732"/>
    </source>
</evidence>
<feature type="domain" description="Retrotransposon gag" evidence="5">
    <location>
        <begin position="100"/>
        <end position="208"/>
    </location>
</feature>
<dbReference type="Gene3D" id="3.40.50.1820">
    <property type="entry name" value="alpha/beta hydrolase"/>
    <property type="match status" value="1"/>
</dbReference>
<protein>
    <recommendedName>
        <fullName evidence="10">Reverse transcriptase Ty1/copia-type domain-containing protein</fullName>
    </recommendedName>
</protein>
<sequence>MEAEGSATSANGAIPPPIPSNKNYQTDILSPYFMHPSENPGNVLATPLLSGPNYHSWSRAVTVSLRSKHKLHFITGALPRPPDEDRDSIAWDRCNTMIISWISNSVEPEISQSILWMDTAAEIWKELKDRFYQGDVFRISDLQEEIYTLRQGDSTISTYYTRMKKLWQELDNFRPIPSSSCSDNCQALEKMRNYRDSDQVIRFLKGLNDQYAAVRSQIMLMEPLPNIGKVYSLLVQQERQSLLVLEDSKLLAASNSNSNFAPSFSRGSSSQSSHRGRGARSNGGRGRGKPSTSNKVCTYCGMTNHIVDQCFKKYGFPPHMQQGGTVNNCHTNGDEEDNKSITYEDDNSESNKGNLYFTPEQHKALLALLQGSSSMQSHSINQVTSENPANTCILCATPDLSNSPHTFILDTGATDHICHSIDLFHCMKRIKPINLKLPNGTLVTTDMKRLPFAISNNVAQNVFDLVHMDIWGPLSIPSISGFKYFLTVVDDKSSESYSNKESHPNYNHNSFDDNFLDIQATVTDPNISPFQLPNSNPPHISDTLSINTSNFPSNMTPHVNEVLPSTSHSQDTSLPVHIPPTTDIRKSTRISQPPQKLKDYHCYNVSTTISHSDHATHPSSSTCKYPLSSFMSYQNISSAHTHFIHNLSNTIEPTSYETAICDENWKKAINSELTALVKNNTWTLVPLPSHKHTIGCKWVFKLKLHADGTIERHKARLVAKGYTQTEGIDYMDTFSPVVKMTTIRVLLAIAASHNWPLYQLDVNTTFLHGDLNEEVYMSPPPGLPLPAPNLVCKLQRSLYGLKQASRQWNTKLTDTLTSFGYVQSKSDYSLFTKQRSSGFTVILVYVDDLVLGGTDAEEITHIKALLDTKFSIKDLGLLKYFLGFEVARSQKGISLCQRKYTLDLIKDIGLLGAKPCNTPMQPQLQLHTASGEPISDPTVYRRLIGRLFYLTHTRPDIAYTVSKLSQFLAKPSTDHMFAALHVLKYLKQSPGQGLFYSSNSPLTLKGFSDSDWGACPDTRRSTTGFCFFLGNSLISWKSKKQNVVSRSSSEAEYMALAQTTCEGQWLIYLLQDFQIAHTSPIILYCDNKSALHIAANPVFHERTKHIEIDCHVVRDKVQIGLIHLLSVSSKEQVADILTKSLHPGPFNTLHAKLGMIDIFSSLRGDVKKESDLATVVTYQTSDKHLQILLTHVEAYGSKVEMLPGFQGTLPFELETGYVGLGETDDDMQVFYYFIKSENNPKKDPLMLWLTGGPGCSSFSGLVHEIGPIEFEMKEYDGSVPSLVSRPQSWTKLCSIIFVDLPLGTGFSYAKNLTAHRSDWKLVHHAHQFLRKWLIDHTEFLSNEFYIGADSYSGIPVPVLVQEISNGNQEGLQPSINLQGYLLGNPITTRREKNYQIPYAHGMGLISDELYESLQKNCKGEYIDVDSSNELCLRDLESYDEANDSRLWRRSLTKELKKSSSSHLTVPELSCRIYSFYLTTKWADDERVRKALHIREGTIRKWVRCYKTDFEYEIFDSVEFHANLSKKGYRSLIYSGDQDTVVPFMSTQAWIRALNYSIVDDWRPWFVNGQVGGYTRTYSNRMTFATVKGSGHMAPQYTPEQCFAIFTKWISNLPL</sequence>
<evidence type="ECO:0000259" key="7">
    <source>
        <dbReference type="Pfam" id="PF14244"/>
    </source>
</evidence>
<dbReference type="FunFam" id="3.40.50.1820:FF:000148">
    <property type="entry name" value="Serine carboxypeptidase-like 11"/>
    <property type="match status" value="1"/>
</dbReference>
<feature type="region of interest" description="Disordered" evidence="4">
    <location>
        <begin position="261"/>
        <end position="293"/>
    </location>
</feature>
<evidence type="ECO:0000256" key="1">
    <source>
        <dbReference type="ARBA" id="ARBA00009431"/>
    </source>
</evidence>
<feature type="region of interest" description="Disordered" evidence="4">
    <location>
        <begin position="326"/>
        <end position="346"/>
    </location>
</feature>
<dbReference type="GO" id="GO:0004185">
    <property type="term" value="F:serine-type carboxypeptidase activity"/>
    <property type="evidence" value="ECO:0007669"/>
    <property type="project" value="InterPro"/>
</dbReference>
<dbReference type="PANTHER" id="PTHR11802">
    <property type="entry name" value="SERINE PROTEASE FAMILY S10 SERINE CARBOXYPEPTIDASE"/>
    <property type="match status" value="1"/>
</dbReference>
<accession>A0A2Z6MSM0</accession>
<dbReference type="EMBL" id="DF973366">
    <property type="protein sequence ID" value="GAU28022.1"/>
    <property type="molecule type" value="Genomic_DNA"/>
</dbReference>
<organism evidence="8 9">
    <name type="scientific">Trifolium subterraneum</name>
    <name type="common">Subterranean clover</name>
    <dbReference type="NCBI Taxonomy" id="3900"/>
    <lineage>
        <taxon>Eukaryota</taxon>
        <taxon>Viridiplantae</taxon>
        <taxon>Streptophyta</taxon>
        <taxon>Embryophyta</taxon>
        <taxon>Tracheophyta</taxon>
        <taxon>Spermatophyta</taxon>
        <taxon>Magnoliopsida</taxon>
        <taxon>eudicotyledons</taxon>
        <taxon>Gunneridae</taxon>
        <taxon>Pentapetalae</taxon>
        <taxon>rosids</taxon>
        <taxon>fabids</taxon>
        <taxon>Fabales</taxon>
        <taxon>Fabaceae</taxon>
        <taxon>Papilionoideae</taxon>
        <taxon>50 kb inversion clade</taxon>
        <taxon>NPAAA clade</taxon>
        <taxon>Hologalegina</taxon>
        <taxon>IRL clade</taxon>
        <taxon>Trifolieae</taxon>
        <taxon>Trifolium</taxon>
    </lineage>
</organism>
<keyword evidence="9" id="KW-1185">Reference proteome</keyword>
<dbReference type="Pfam" id="PF14244">
    <property type="entry name" value="Retrotran_gag_3"/>
    <property type="match status" value="1"/>
</dbReference>
<dbReference type="CDD" id="cd09272">
    <property type="entry name" value="RNase_HI_RT_Ty1"/>
    <property type="match status" value="1"/>
</dbReference>
<feature type="compositionally biased region" description="Low complexity" evidence="4">
    <location>
        <begin position="261"/>
        <end position="273"/>
    </location>
</feature>
<gene>
    <name evidence="8" type="ORF">TSUD_264800</name>
</gene>
<evidence type="ECO:0000313" key="8">
    <source>
        <dbReference type="EMBL" id="GAU28022.1"/>
    </source>
</evidence>
<comment type="similarity">
    <text evidence="1">Belongs to the peptidase S10 family.</text>
</comment>
<dbReference type="PANTHER" id="PTHR11802:SF239">
    <property type="entry name" value="PEPTIDASE S10, SERINE CARBOXYPEPTIDASE, ALPHA_BETA HYDROLASE-RELATED"/>
    <property type="match status" value="1"/>
</dbReference>
<feature type="domain" description="Retrotransposon Copia-like N-terminal" evidence="7">
    <location>
        <begin position="35"/>
        <end position="82"/>
    </location>
</feature>
<dbReference type="InterPro" id="IPR001563">
    <property type="entry name" value="Peptidase_S10"/>
</dbReference>
<evidence type="ECO:0000256" key="2">
    <source>
        <dbReference type="ARBA" id="ARBA00022729"/>
    </source>
</evidence>
<dbReference type="Pfam" id="PF03732">
    <property type="entry name" value="Retrotrans_gag"/>
    <property type="match status" value="1"/>
</dbReference>
<feature type="domain" description="Reverse transcriptase Ty1/copia-type" evidence="6">
    <location>
        <begin position="679"/>
        <end position="921"/>
    </location>
</feature>
<dbReference type="SUPFAM" id="SSF56672">
    <property type="entry name" value="DNA/RNA polymerases"/>
    <property type="match status" value="1"/>
</dbReference>
<dbReference type="PRINTS" id="PR00724">
    <property type="entry name" value="CRBOXYPTASEC"/>
</dbReference>
<name>A0A2Z6MSM0_TRISU</name>
<keyword evidence="2" id="KW-0732">Signal</keyword>
<feature type="compositionally biased region" description="Polar residues" evidence="4">
    <location>
        <begin position="564"/>
        <end position="573"/>
    </location>
</feature>
<dbReference type="InterPro" id="IPR043502">
    <property type="entry name" value="DNA/RNA_pol_sf"/>
</dbReference>
<evidence type="ECO:0008006" key="10">
    <source>
        <dbReference type="Google" id="ProtNLM"/>
    </source>
</evidence>
<keyword evidence="3" id="KW-0325">Glycoprotein</keyword>
<dbReference type="GO" id="GO:0019748">
    <property type="term" value="P:secondary metabolic process"/>
    <property type="evidence" value="ECO:0007669"/>
    <property type="project" value="UniProtKB-ARBA"/>
</dbReference>
<dbReference type="InterPro" id="IPR005162">
    <property type="entry name" value="Retrotrans_gag_dom"/>
</dbReference>
<feature type="region of interest" description="Disordered" evidence="4">
    <location>
        <begin position="564"/>
        <end position="588"/>
    </location>
</feature>
<evidence type="ECO:0000256" key="4">
    <source>
        <dbReference type="SAM" id="MobiDB-lite"/>
    </source>
</evidence>
<proteinExistence type="inferred from homology"/>
<dbReference type="OrthoDB" id="1617351at2759"/>
<evidence type="ECO:0000313" key="9">
    <source>
        <dbReference type="Proteomes" id="UP000242715"/>
    </source>
</evidence>
<dbReference type="InterPro" id="IPR013103">
    <property type="entry name" value="RVT_2"/>
</dbReference>
<dbReference type="InterPro" id="IPR029472">
    <property type="entry name" value="Copia-like_N"/>
</dbReference>
<feature type="compositionally biased region" description="Polar residues" evidence="4">
    <location>
        <begin position="1"/>
        <end position="11"/>
    </location>
</feature>
<dbReference type="GO" id="GO:0006508">
    <property type="term" value="P:proteolysis"/>
    <property type="evidence" value="ECO:0007669"/>
    <property type="project" value="InterPro"/>
</dbReference>
<evidence type="ECO:0000259" key="6">
    <source>
        <dbReference type="Pfam" id="PF07727"/>
    </source>
</evidence>
<dbReference type="SUPFAM" id="SSF53474">
    <property type="entry name" value="alpha/beta-Hydrolases"/>
    <property type="match status" value="1"/>
</dbReference>